<evidence type="ECO:0000313" key="4">
    <source>
        <dbReference type="EMBL" id="AZG68430.1"/>
    </source>
</evidence>
<evidence type="ECO:0000313" key="5">
    <source>
        <dbReference type="Proteomes" id="UP000275883"/>
    </source>
</evidence>
<feature type="coiled-coil region" evidence="1">
    <location>
        <begin position="626"/>
        <end position="653"/>
    </location>
</feature>
<dbReference type="RefSeq" id="WP_124724125.1">
    <property type="nucleotide sequence ID" value="NZ_CP034044.1"/>
</dbReference>
<keyword evidence="5" id="KW-1185">Reference proteome</keyword>
<organism evidence="4 5">
    <name type="scientific">Mycoplasma struthionis</name>
    <dbReference type="NCBI Taxonomy" id="538220"/>
    <lineage>
        <taxon>Bacteria</taxon>
        <taxon>Bacillati</taxon>
        <taxon>Mycoplasmatota</taxon>
        <taxon>Mollicutes</taxon>
        <taxon>Mycoplasmataceae</taxon>
        <taxon>Mycoplasma</taxon>
    </lineage>
</organism>
<feature type="coiled-coil region" evidence="1">
    <location>
        <begin position="77"/>
        <end position="104"/>
    </location>
</feature>
<gene>
    <name evidence="4" type="ORF">EGN60_00345</name>
</gene>
<evidence type="ECO:0008006" key="6">
    <source>
        <dbReference type="Google" id="ProtNLM"/>
    </source>
</evidence>
<feature type="coiled-coil region" evidence="1">
    <location>
        <begin position="1548"/>
        <end position="1594"/>
    </location>
</feature>
<evidence type="ECO:0000256" key="1">
    <source>
        <dbReference type="SAM" id="Coils"/>
    </source>
</evidence>
<sequence>MNNTKKLLLSSGAIFSATIASALTLSWVNNNQDKLVNSPNALLDYLNKQKFSYDREGNLGGLTEKQVSEFVKKINDLQRLSLSKEDLENKLRLIKNEIDKTFGLMTQAYSSFLNYSFGDGFWKNEIAFRNEKNAIQKQLANDFVLSVFKNGYSLDTNNLKASLALSMEAFKNEFKNSLENSEIKDLYNSILENEEKNQNNTLNQILLVYLGSLDSNTLKENLNASVLENITSLNNLNKELIFTFAEAFLAFSAKEIKKSPTFLNLLDKNSQNQVFDILDFIKNTDRKLSSVLSFNFSIQNNGINEFKDNVNNLKNAIKTNLIKLNELITKSENNLLNARNEYNKTIESNADRDSLLSKASNFTVVAEFAANANEQAKTQLQNKVNEIERYKTDATNSRWYALAYETEKQKLDGLLQKANVLLKDSAVHQANEYNTILNSLNATNGPWDKVQSNWVIQNQKDILRAEIPKWPSLEQNQINNLLNAVRDFDVQSNIDQLILMIDTFKKVKDQIEKMSKMTVLNRTRLNESRNRVTENVFNESERDAAFKFADDRVKFINKVNTYLDIPVRKREAFINDVNKSEKGFISTQDEINRHFEVLELANKLSKRINTDPNIPSYARPNYHNHVTRVLNQLKEFEKNIDSSINELKKISDADISQEARVQLSKELADKKYPIDWPSVINKIPNAEARHHLDEKEKEISKYIASNANLYSLADPTITAELQKNIASAKSEIAERVVVNPRRNTTALNIKDASVYKAIEDKLKLGFDNIQEPAVTEYQKNEYTKIIDNWSSVFNPEQIKKLKEKIKDSSITSIDKLNEEKAKLEHVKSEAEKVRNLSSLLSDEEKNKAISAIIEAKDSRVDQAANVDLANKKLQLIEILENKQQFPKLEKVNYIKKINNATTLSQLNEIENNFPRDNSFELLKEKISYANNYINENRNLLDEATPESKQNLEEKIRLGQADVDAGVDSHNKQVYDDHISKIDEALNLVTKDKLLNALKEKLIKDLKAIDPQLDPSNDAKLNNYIKNAQDESAIRQAFEKAKAVKNNVKELNKLSELSPQALLNAQNDLATAVGDNANQTNILDLAKKKNELLSNFDNNYPNLVKDKANHKNAIEALADSGQVEQKKQDLEKLNSQQDLANKVKEAQEYFDQHQPIYKAATTDKQNAFDLALQNAKNATNSSATLKEVPEYNQLKQELQNALDAISEANVLKDLRDALKEKVRQMTPPFDSTQIQTLVNKLDNQTLNTPDLLNKEFEKIENVKNNAVTVKALSQLSPTASTDTINNLITNIDDQAAQLTNVTLAEKKNEILTTLNNQTTYPNLNKAEEQAEVEKLASISDAPALLEKLATKNELKNLEKKIQAAQNVITQNGEQIGRINPTGKQELETEINNANTLKAQKPTPTKKEILDKIKLLDQKMEAVSHDNLIKKLREQKIKEITDAQPTNISSSNLQKLVDKIQDPRLSTEQEINSAFNNAKKAKDAILEVQKLGQLSSQAQTNIENKIVNATGNDQLISTIKDVATKQNELLAKFDGNSAFPKLSKQTEQPNIEALDSAEAVENKEKELKNENAKRKLQEIVEKAREAQRNNDVYSKAEPNKKLEFDQKLREAEQALQGNLQEASVYDKLAVDLSNKTEDVKLPAVLKHQQSVAEQLISSYSPMMTQPQINSLKAKVKDAKIQDLQQLEAELNKIKKVKEKADEINTLTKLSTAAKQETYNKLIEHIEDPSKQDLDTDLAKQKDALLKQIGAKKSPYNNLTLDSTITSEIESAKDANALDALKQKYAVRNKIEELKKLKEKSSDYKTQHSSDLDEADPDGKSELEKQIKEAEAIIAKGESNQITDVERKITELQNALDAVQVNKYLQKFRDKKVKEISTFKDALSGTNINDLNAKVNDKTHNTIALIKAEFEKAEKVHENAKQLDANNELSPSTIEKAKNALVSNYGVENNQKNILDTAKAKQDLLSSFDKTYPNLVKADKKQHIEGLVDVTAVNQYKNELEKEDAKNDLDKKVKKMEAYLAKSKDVYDASDPQNKTAFDKALADARAALANPNLKTKEEYKNLKDALDQKLVGVQEAAAVTYQKGQKKQDIQNSTNEFDHDQQEELKAKYDAQDVTTLSKVNEVAQKVNDTKQLANQIKSLPNLDGETQKRLVDKLIDHFGDNAEQANDLKLAQKISEVLGKLNKTTYPFLTDEEINQLTEKVKKADSLDNLVNNIVKEIENTNKWEELKAKKKQAEDYKAQNPEVIKAANPADVQELEAILNKSQQDITTGQQVGKDTFEEDIRKLNEALAKVSADKVLKELKQRQTTEVNGYNNLLTQGDINNLVSAINDIDVNTVEKANNKFAEIQALKAKAQEIEDLEQLTPAEKTKLKTQLVNNLTNPTEQQTTVDLAKAKNKLLKDLNNSNWPKLTKAQYQTQIESLNTKEEVENYRTQLDKDNEKALLDELIKEIEDYKKANPTVLGNANELDKTTLDNLIAKAKADTSNPNNLPSKEEIAQKISNLKEAYNKIKRDYVTNSLREKINKEIEAYSDLSSQDQNALKNQVTEASAPNLEDLLQKQKENQKIVEKAKELKGLQHLNTNKVNEAITGLVNAFGNDDKQTEIVNLAKAKDEAINNLSELNGLRVPTTAIQNFTANISDKDTIANLEAYKEQTEAAKKAAEAILASKIDPSSQQLFLDKIGEDKAQNDALTAHIPKVNDLLDKIKDAKIPVDVKENLKKELFNLSDFADITNVETKLESEKQKVLLDQLIKEVESYIQTNPNGYKYAPQEAKDQLLAELAVAKEKIKKTPLPSAADLLRSFNDLNDKYTNVKPEATIKHLHAKIESEIDQNQKLSPEQNALLKSKITTIAENNLDKLVQDIAKKDEVFNNINELDKFRHLDPAQVEDFKKQLIEAYGNTTEQQRILDLARAKNQLNEKVKRYSTIPEPIANELKKIINDENDINNLNNKVSQQIEKVKAVADQIATSTIPDDKKPRLAAKLSVDEAKNTELSNLVKDIEAQYQKAWVSLVNEEKKNALKEEALALDNHEQAEALSKKIDAENERVLLNELIALVKAYPQDEPIVYANAAPEAKAALQKN</sequence>
<feature type="region of interest" description="Disordered" evidence="2">
    <location>
        <begin position="1795"/>
        <end position="1820"/>
    </location>
</feature>
<evidence type="ECO:0000256" key="2">
    <source>
        <dbReference type="SAM" id="MobiDB-lite"/>
    </source>
</evidence>
<feature type="coiled-coil region" evidence="1">
    <location>
        <begin position="2928"/>
        <end position="2962"/>
    </location>
</feature>
<protein>
    <recommendedName>
        <fullName evidence="6">GA module</fullName>
    </recommendedName>
</protein>
<feature type="chain" id="PRO_5017921037" description="GA module" evidence="3">
    <location>
        <begin position="23"/>
        <end position="3078"/>
    </location>
</feature>
<feature type="signal peptide" evidence="3">
    <location>
        <begin position="1"/>
        <end position="22"/>
    </location>
</feature>
<dbReference type="KEGG" id="mstr:EGN60_00345"/>
<dbReference type="Proteomes" id="UP000275883">
    <property type="component" value="Chromosome"/>
</dbReference>
<proteinExistence type="predicted"/>
<evidence type="ECO:0000256" key="3">
    <source>
        <dbReference type="SAM" id="SignalP"/>
    </source>
</evidence>
<feature type="coiled-coil region" evidence="1">
    <location>
        <begin position="1674"/>
        <end position="1704"/>
    </location>
</feature>
<name>A0A3G8LHU3_9MOLU</name>
<feature type="coiled-coil region" evidence="1">
    <location>
        <begin position="1346"/>
        <end position="1373"/>
    </location>
</feature>
<dbReference type="OrthoDB" id="403775at2"/>
<reference evidence="4 5" key="1">
    <citation type="submission" date="2018-11" db="EMBL/GenBank/DDBJ databases">
        <title>Genome sequence of Mycoplasma struthionis sp. nov.</title>
        <authorList>
            <person name="Spergser J."/>
        </authorList>
    </citation>
    <scope>NUCLEOTIDE SEQUENCE [LARGE SCALE GENOMIC DNA]</scope>
    <source>
        <strain evidence="4 5">237IA</strain>
    </source>
</reference>
<keyword evidence="3" id="KW-0732">Signal</keyword>
<feature type="coiled-coil region" evidence="1">
    <location>
        <begin position="366"/>
        <end position="393"/>
    </location>
</feature>
<accession>A0A3G8LHU3</accession>
<keyword evidence="1" id="KW-0175">Coiled coil</keyword>
<dbReference type="EMBL" id="CP034044">
    <property type="protein sequence ID" value="AZG68430.1"/>
    <property type="molecule type" value="Genomic_DNA"/>
</dbReference>
<dbReference type="Gene3D" id="1.20.120.1850">
    <property type="entry name" value="Ebh helix bundles repeating unit (S and A modules)"/>
    <property type="match status" value="1"/>
</dbReference>